<keyword evidence="6 7" id="KW-0472">Membrane</keyword>
<dbReference type="GO" id="GO:0005886">
    <property type="term" value="C:plasma membrane"/>
    <property type="evidence" value="ECO:0007669"/>
    <property type="project" value="UniProtKB-SubCell"/>
</dbReference>
<reference evidence="8 9" key="1">
    <citation type="submission" date="2013-09" db="EMBL/GenBank/DDBJ databases">
        <title>Biodegradation of hydrocarbons in the deep terrestrial subsurface : characterization of a microbial consortium composed of two Desulfotomaculum species originating from a deep geological formation.</title>
        <authorList>
            <person name="Aullo T."/>
            <person name="Berlendis S."/>
            <person name="Lascourreges J.-F."/>
            <person name="Dessort D."/>
            <person name="Saint-Laurent S."/>
            <person name="Schraauwers B."/>
            <person name="Mas J."/>
            <person name="Magot M."/>
            <person name="Ranchou-Peyruse A."/>
        </authorList>
    </citation>
    <scope>NUCLEOTIDE SEQUENCE [LARGE SCALE GENOMIC DNA]</scope>
    <source>
        <strain evidence="8 9">Bs107</strain>
    </source>
</reference>
<dbReference type="PANTHER" id="PTHR30106">
    <property type="entry name" value="INNER MEMBRANE PROTEIN YEIH-RELATED"/>
    <property type="match status" value="1"/>
</dbReference>
<comment type="subcellular location">
    <subcellularLocation>
        <location evidence="1">Cell membrane</location>
        <topology evidence="1">Multi-pass membrane protein</topology>
    </subcellularLocation>
</comment>
<gene>
    <name evidence="8" type="ORF">P378_01635</name>
</gene>
<sequence length="267" mass="28938">MIHQDTNASVSGKVPMLKNEDWWAVWLGLFIFLLGLGPIFGSDLLGWVVKVNTWTDISKSFGPLSKAYKGMSGFTSLFLTYLFLLVLTTIGAKAMGANIKRFATGFTVIFAITILCVIIGDNAYIAASPDKQAKLGIGWSLGLGEMGFIIAMIVGLIIGNFFPGVAKYLEEAAKPEWFIKTGIVILGAAVGIKTLGAVGLATTVIVRGLCAVVEAYLIYWPVVYFIARKYFKFTLNGLHPWPPVSLFAVFRRPLPPAGPSVPVPLCR</sequence>
<dbReference type="PANTHER" id="PTHR30106:SF1">
    <property type="entry name" value="UPF0324 MEMBRANE PROTEIN FN0533"/>
    <property type="match status" value="1"/>
</dbReference>
<proteinExistence type="inferred from homology"/>
<dbReference type="Proteomes" id="UP000222564">
    <property type="component" value="Unassembled WGS sequence"/>
</dbReference>
<dbReference type="InterPro" id="IPR018383">
    <property type="entry name" value="UPF0324_pro"/>
</dbReference>
<evidence type="ECO:0000313" key="9">
    <source>
        <dbReference type="Proteomes" id="UP000222564"/>
    </source>
</evidence>
<evidence type="ECO:0000256" key="2">
    <source>
        <dbReference type="ARBA" id="ARBA00007977"/>
    </source>
</evidence>
<feature type="transmembrane region" description="Helical" evidence="7">
    <location>
        <begin position="102"/>
        <end position="126"/>
    </location>
</feature>
<evidence type="ECO:0000256" key="5">
    <source>
        <dbReference type="ARBA" id="ARBA00022989"/>
    </source>
</evidence>
<dbReference type="EMBL" id="AWQQ01000015">
    <property type="protein sequence ID" value="PHJ39693.1"/>
    <property type="molecule type" value="Genomic_DNA"/>
</dbReference>
<keyword evidence="3" id="KW-1003">Cell membrane</keyword>
<feature type="transmembrane region" description="Helical" evidence="7">
    <location>
        <begin position="204"/>
        <end position="227"/>
    </location>
</feature>
<feature type="transmembrane region" description="Helical" evidence="7">
    <location>
        <begin position="23"/>
        <end position="48"/>
    </location>
</feature>
<organism evidence="8 9">
    <name type="scientific">Desulforamulus profundi</name>
    <dbReference type="NCBI Taxonomy" id="1383067"/>
    <lineage>
        <taxon>Bacteria</taxon>
        <taxon>Bacillati</taxon>
        <taxon>Bacillota</taxon>
        <taxon>Clostridia</taxon>
        <taxon>Eubacteriales</taxon>
        <taxon>Peptococcaceae</taxon>
        <taxon>Desulforamulus</taxon>
    </lineage>
</organism>
<feature type="transmembrane region" description="Helical" evidence="7">
    <location>
        <begin position="146"/>
        <end position="165"/>
    </location>
</feature>
<accession>A0A2C6MJE9</accession>
<evidence type="ECO:0000256" key="7">
    <source>
        <dbReference type="SAM" id="Phobius"/>
    </source>
</evidence>
<evidence type="ECO:0000256" key="4">
    <source>
        <dbReference type="ARBA" id="ARBA00022692"/>
    </source>
</evidence>
<dbReference type="AlphaFoldDB" id="A0A2C6MJE9"/>
<feature type="transmembrane region" description="Helical" evidence="7">
    <location>
        <begin position="177"/>
        <end position="198"/>
    </location>
</feature>
<evidence type="ECO:0000256" key="6">
    <source>
        <dbReference type="ARBA" id="ARBA00023136"/>
    </source>
</evidence>
<name>A0A2C6MJE9_9FIRM</name>
<keyword evidence="4 7" id="KW-0812">Transmembrane</keyword>
<feature type="transmembrane region" description="Helical" evidence="7">
    <location>
        <begin position="68"/>
        <end position="90"/>
    </location>
</feature>
<keyword evidence="9" id="KW-1185">Reference proteome</keyword>
<evidence type="ECO:0000313" key="8">
    <source>
        <dbReference type="EMBL" id="PHJ39693.1"/>
    </source>
</evidence>
<protein>
    <recommendedName>
        <fullName evidence="10">Sulfate exporter family transporter</fullName>
    </recommendedName>
</protein>
<comment type="caution">
    <text evidence="8">The sequence shown here is derived from an EMBL/GenBank/DDBJ whole genome shotgun (WGS) entry which is preliminary data.</text>
</comment>
<keyword evidence="5 7" id="KW-1133">Transmembrane helix</keyword>
<comment type="similarity">
    <text evidence="2">Belongs to the UPF0324 family.</text>
</comment>
<evidence type="ECO:0000256" key="3">
    <source>
        <dbReference type="ARBA" id="ARBA00022475"/>
    </source>
</evidence>
<evidence type="ECO:0008006" key="10">
    <source>
        <dbReference type="Google" id="ProtNLM"/>
    </source>
</evidence>
<evidence type="ECO:0000256" key="1">
    <source>
        <dbReference type="ARBA" id="ARBA00004651"/>
    </source>
</evidence>